<dbReference type="PANTHER" id="PTHR16056:SF16">
    <property type="entry name" value="REGULATOR OF MICROTUBULE DYNAMICS PROTEIN 1"/>
    <property type="match status" value="1"/>
</dbReference>
<dbReference type="GO" id="GO:0005737">
    <property type="term" value="C:cytoplasm"/>
    <property type="evidence" value="ECO:0007669"/>
    <property type="project" value="TreeGrafter"/>
</dbReference>
<dbReference type="Gene3D" id="1.25.40.10">
    <property type="entry name" value="Tetratricopeptide repeat domain"/>
    <property type="match status" value="1"/>
</dbReference>
<comment type="subcellular location">
    <subcellularLocation>
        <location evidence="1">Cytoplasm</location>
        <location evidence="1">Cytoskeleton</location>
    </subcellularLocation>
</comment>
<dbReference type="InterPro" id="IPR049039">
    <property type="entry name" value="RMD1-3_a_helical_rpt"/>
</dbReference>
<evidence type="ECO:0000313" key="9">
    <source>
        <dbReference type="EMBL" id="CAD8486480.1"/>
    </source>
</evidence>
<dbReference type="GO" id="GO:0005876">
    <property type="term" value="C:spindle microtubule"/>
    <property type="evidence" value="ECO:0007669"/>
    <property type="project" value="TreeGrafter"/>
</dbReference>
<dbReference type="Pfam" id="PF21033">
    <property type="entry name" value="RMD1-3"/>
    <property type="match status" value="1"/>
</dbReference>
<evidence type="ECO:0000256" key="5">
    <source>
        <dbReference type="ARBA" id="ARBA00022803"/>
    </source>
</evidence>
<name>A0A7S0EJT4_9CRYP</name>
<keyword evidence="6" id="KW-0206">Cytoskeleton</keyword>
<keyword evidence="3" id="KW-0963">Cytoplasm</keyword>
<evidence type="ECO:0000256" key="3">
    <source>
        <dbReference type="ARBA" id="ARBA00022490"/>
    </source>
</evidence>
<dbReference type="GO" id="GO:0097431">
    <property type="term" value="C:mitotic spindle pole"/>
    <property type="evidence" value="ECO:0007669"/>
    <property type="project" value="TreeGrafter"/>
</dbReference>
<dbReference type="EMBL" id="HBEO01017285">
    <property type="protein sequence ID" value="CAD8486480.1"/>
    <property type="molecule type" value="Transcribed_RNA"/>
</dbReference>
<organism evidence="9">
    <name type="scientific">Hanusia phi</name>
    <dbReference type="NCBI Taxonomy" id="3032"/>
    <lineage>
        <taxon>Eukaryota</taxon>
        <taxon>Cryptophyceae</taxon>
        <taxon>Pyrenomonadales</taxon>
        <taxon>Geminigeraceae</taxon>
        <taxon>Hanusia</taxon>
    </lineage>
</organism>
<keyword evidence="4" id="KW-0677">Repeat</keyword>
<dbReference type="SUPFAM" id="SSF48452">
    <property type="entry name" value="TPR-like"/>
    <property type="match status" value="1"/>
</dbReference>
<evidence type="ECO:0000256" key="7">
    <source>
        <dbReference type="ARBA" id="ARBA00039966"/>
    </source>
</evidence>
<evidence type="ECO:0000256" key="2">
    <source>
        <dbReference type="ARBA" id="ARBA00011375"/>
    </source>
</evidence>
<protein>
    <recommendedName>
        <fullName evidence="7">Regulator of microtubule dynamics protein 1</fullName>
    </recommendedName>
    <alternativeName>
        <fullName evidence="8">Protein FAM82B</fullName>
    </alternativeName>
</protein>
<keyword evidence="5" id="KW-0802">TPR repeat</keyword>
<evidence type="ECO:0000256" key="8">
    <source>
        <dbReference type="ARBA" id="ARBA00041958"/>
    </source>
</evidence>
<evidence type="ECO:0000256" key="4">
    <source>
        <dbReference type="ARBA" id="ARBA00022737"/>
    </source>
</evidence>
<evidence type="ECO:0000256" key="1">
    <source>
        <dbReference type="ARBA" id="ARBA00004245"/>
    </source>
</evidence>
<reference evidence="9" key="1">
    <citation type="submission" date="2021-01" db="EMBL/GenBank/DDBJ databases">
        <authorList>
            <person name="Corre E."/>
            <person name="Pelletier E."/>
            <person name="Niang G."/>
            <person name="Scheremetjew M."/>
            <person name="Finn R."/>
            <person name="Kale V."/>
            <person name="Holt S."/>
            <person name="Cochrane G."/>
            <person name="Meng A."/>
            <person name="Brown T."/>
            <person name="Cohen L."/>
        </authorList>
    </citation>
    <scope>NUCLEOTIDE SEQUENCE</scope>
    <source>
        <strain evidence="9">CCMP325</strain>
    </source>
</reference>
<sequence>MTSIYEQADELHAKGELQAAIDLLGSDESAFALYRKARWSCDMVDLMEDAKNKEEILRVAEKTALLSVEKDPTIHETHKAVAITKGKLQNFVGMAEKVRLAKEVKEYIEKSLEIRPTDSASWHVLGMWHAGVTKLGWVTRQALQALYLGNFPHASYDKAIECLQNAHQHWPNASSCLELAKIYKTIGKGAEAKEWLKKSLEMPSDLPHYRLSQEEARKLLEQW</sequence>
<dbReference type="PANTHER" id="PTHR16056">
    <property type="entry name" value="REGULATOR OF MICROTUBULE DYNAMICS PROTEIN"/>
    <property type="match status" value="1"/>
</dbReference>
<dbReference type="AlphaFoldDB" id="A0A7S0EJT4"/>
<comment type="subunit">
    <text evidence="2">Interacts with microtubules.</text>
</comment>
<accession>A0A7S0EJT4</accession>
<evidence type="ECO:0000256" key="6">
    <source>
        <dbReference type="ARBA" id="ARBA00023212"/>
    </source>
</evidence>
<dbReference type="GO" id="GO:0008017">
    <property type="term" value="F:microtubule binding"/>
    <property type="evidence" value="ECO:0007669"/>
    <property type="project" value="TreeGrafter"/>
</dbReference>
<proteinExistence type="predicted"/>
<dbReference type="InterPro" id="IPR011990">
    <property type="entry name" value="TPR-like_helical_dom_sf"/>
</dbReference>
<gene>
    <name evidence="9" type="ORF">HPHI1048_LOCUS11747</name>
</gene>